<dbReference type="Gene3D" id="2.80.10.50">
    <property type="match status" value="1"/>
</dbReference>
<evidence type="ECO:0000313" key="4">
    <source>
        <dbReference type="Proteomes" id="UP000236178"/>
    </source>
</evidence>
<feature type="region of interest" description="Disordered" evidence="1">
    <location>
        <begin position="352"/>
        <end position="459"/>
    </location>
</feature>
<keyword evidence="4" id="KW-1185">Reference proteome</keyword>
<name>A0A2I0SX79_9ACTN</name>
<protein>
    <submittedName>
        <fullName evidence="3">Hydrolase</fullName>
    </submittedName>
</protein>
<proteinExistence type="predicted"/>
<feature type="compositionally biased region" description="Gly residues" evidence="1">
    <location>
        <begin position="352"/>
        <end position="364"/>
    </location>
</feature>
<feature type="compositionally biased region" description="Gly residues" evidence="1">
    <location>
        <begin position="722"/>
        <end position="754"/>
    </location>
</feature>
<feature type="region of interest" description="Disordered" evidence="1">
    <location>
        <begin position="666"/>
        <end position="754"/>
    </location>
</feature>
<evidence type="ECO:0000313" key="3">
    <source>
        <dbReference type="EMBL" id="PKT74539.1"/>
    </source>
</evidence>
<dbReference type="AlphaFoldDB" id="A0A2I0SX79"/>
<dbReference type="InterPro" id="IPR035992">
    <property type="entry name" value="Ricin_B-like_lectins"/>
</dbReference>
<gene>
    <name evidence="3" type="ORF">CW362_02715</name>
</gene>
<feature type="region of interest" description="Disordered" evidence="1">
    <location>
        <begin position="488"/>
        <end position="523"/>
    </location>
</feature>
<dbReference type="Pfam" id="PF00652">
    <property type="entry name" value="Ricin_B_lectin"/>
    <property type="match status" value="1"/>
</dbReference>
<dbReference type="OrthoDB" id="5056661at2"/>
<dbReference type="Proteomes" id="UP000236178">
    <property type="component" value="Unassembled WGS sequence"/>
</dbReference>
<dbReference type="GO" id="GO:0016787">
    <property type="term" value="F:hydrolase activity"/>
    <property type="evidence" value="ECO:0007669"/>
    <property type="project" value="UniProtKB-KW"/>
</dbReference>
<organism evidence="3 4">
    <name type="scientific">Streptomyces populi</name>
    <dbReference type="NCBI Taxonomy" id="2058924"/>
    <lineage>
        <taxon>Bacteria</taxon>
        <taxon>Bacillati</taxon>
        <taxon>Actinomycetota</taxon>
        <taxon>Actinomycetes</taxon>
        <taxon>Kitasatosporales</taxon>
        <taxon>Streptomycetaceae</taxon>
        <taxon>Streptomyces</taxon>
    </lineage>
</organism>
<sequence>MGRPSGSGGRSTYPLVWTICRAALGRKADVNDGTLSHSSDPDRLFEVSDERLAAELKRQGGASANYPVGELLDRHWEAVFSYARLCTGGVRPAGMLTTASFTRLFGDSLHQSGPSAAWRPQLLVTVRRMAAEWLVDQRRELLDPDLLTEAGGEGGQDRAAARLLPPENRRLISRAFQRLPEPSRCLLWHGEVEAEHPEVPAALLGISPEDAVTELERARERLRQGCLEIHHELAPSQECRRYHRMLDVSFRRGGIDLDPDLRAHMDECGHCRYAADQLSRFNGELAVPLAEAVLGWGARAYVASRWERAAAALESRGDRTGPAFGGGPADTVGEALMDGAAGAGAGPAFTGRGGGAPFGTGAGPAAGTPGIVEFRPDADDARPPGLPPRTAPDGFPHPGTPSTAHEATAPQPVVPSGQDAPAPGGDDRPSRRRAAPRNGTGTRASRRATGRKASRRAPGRRDVALAVLTVSALITVPLLLWAADADSDGRHDTADGGHSSATPSRGTNPSWTRTGEKKDGAVRGRLHNTATGLCVGFAEAKPVAGAEARLVPCSSESAAQWSYATDGLLRDADHPSLCLDSHLGYSVRLAPCAGPSKPAAENARYDFTLQGVLVPRWNQDLALAPAAAEGESALVLKLREDGPVQHWTFDTSSPSLQLEVVNWDSTKGDARGSTTGKPSAPATAPAGPRTPTATAATPGHGTPSAEPSGGSCSSTSVLCSGDGSGGSVRDGEYGTGSGSGGHGSFGGGGWGGRR</sequence>
<evidence type="ECO:0000259" key="2">
    <source>
        <dbReference type="Pfam" id="PF00652"/>
    </source>
</evidence>
<feature type="compositionally biased region" description="Basic residues" evidence="1">
    <location>
        <begin position="444"/>
        <end position="458"/>
    </location>
</feature>
<keyword evidence="3" id="KW-0378">Hydrolase</keyword>
<feature type="domain" description="Ricin B lectin" evidence="2">
    <location>
        <begin position="524"/>
        <end position="647"/>
    </location>
</feature>
<dbReference type="SUPFAM" id="SSF50370">
    <property type="entry name" value="Ricin B-like lectins"/>
    <property type="match status" value="1"/>
</dbReference>
<dbReference type="PROSITE" id="PS50231">
    <property type="entry name" value="RICIN_B_LECTIN"/>
    <property type="match status" value="1"/>
</dbReference>
<feature type="compositionally biased region" description="Polar residues" evidence="1">
    <location>
        <begin position="499"/>
        <end position="513"/>
    </location>
</feature>
<evidence type="ECO:0000256" key="1">
    <source>
        <dbReference type="SAM" id="MobiDB-lite"/>
    </source>
</evidence>
<dbReference type="EMBL" id="PJOS01000003">
    <property type="protein sequence ID" value="PKT74539.1"/>
    <property type="molecule type" value="Genomic_DNA"/>
</dbReference>
<comment type="caution">
    <text evidence="3">The sequence shown here is derived from an EMBL/GenBank/DDBJ whole genome shotgun (WGS) entry which is preliminary data.</text>
</comment>
<feature type="compositionally biased region" description="Low complexity" evidence="1">
    <location>
        <begin position="673"/>
        <end position="705"/>
    </location>
</feature>
<dbReference type="InterPro" id="IPR000772">
    <property type="entry name" value="Ricin_B_lectin"/>
</dbReference>
<accession>A0A2I0SX79</accession>
<reference evidence="3 4" key="1">
    <citation type="submission" date="2017-12" db="EMBL/GenBank/DDBJ databases">
        <title>Streptomyces populusis sp. nov., a novel endophytic actinobacterium isolated from stems of Populus adenopoda Maxim.</title>
        <authorList>
            <person name="Wang Z."/>
        </authorList>
    </citation>
    <scope>NUCLEOTIDE SEQUENCE [LARGE SCALE GENOMIC DNA]</scope>
    <source>
        <strain evidence="3 4">A249</strain>
    </source>
</reference>